<evidence type="ECO:0000256" key="1">
    <source>
        <dbReference type="ARBA" id="ARBA00001938"/>
    </source>
</evidence>
<evidence type="ECO:0000256" key="5">
    <source>
        <dbReference type="ARBA" id="ARBA00023315"/>
    </source>
</evidence>
<dbReference type="SUPFAM" id="SSF51230">
    <property type="entry name" value="Single hybrid motif"/>
    <property type="match status" value="1"/>
</dbReference>
<dbReference type="InterPro" id="IPR011053">
    <property type="entry name" value="Single_hybrid_motif"/>
</dbReference>
<keyword evidence="3 6" id="KW-0808">Transferase</keyword>
<dbReference type="PROSITE" id="PS50968">
    <property type="entry name" value="BIOTINYL_LIPOYL"/>
    <property type="match status" value="1"/>
</dbReference>
<dbReference type="AlphaFoldDB" id="A0A652YJC4"/>
<reference evidence="7" key="1">
    <citation type="submission" date="2019-07" db="EMBL/GenBank/DDBJ databases">
        <title>Genomic Encyclopedia of Type Strains, Phase IV (KMG-IV): sequencing the most valuable type-strain genomes for metagenomic binning, comparative biology and taxonomic classification.</title>
        <authorList>
            <person name="Goeker M."/>
        </authorList>
    </citation>
    <scope>NUCLEOTIDE SEQUENCE</scope>
    <source>
        <strain evidence="7">DSM 44596</strain>
    </source>
</reference>
<dbReference type="PANTHER" id="PTHR43178">
    <property type="entry name" value="DIHYDROLIPOAMIDE ACETYLTRANSFERASE COMPONENT OF PYRUVATE DEHYDROGENASE COMPLEX"/>
    <property type="match status" value="1"/>
</dbReference>
<dbReference type="Gene3D" id="3.30.559.10">
    <property type="entry name" value="Chloramphenicol acetyltransferase-like domain"/>
    <property type="match status" value="1"/>
</dbReference>
<dbReference type="GO" id="GO:0016407">
    <property type="term" value="F:acetyltransferase activity"/>
    <property type="evidence" value="ECO:0007669"/>
    <property type="project" value="TreeGrafter"/>
</dbReference>
<dbReference type="EC" id="2.3.1.-" evidence="6"/>
<keyword evidence="5 6" id="KW-0012">Acyltransferase</keyword>
<name>A0A652YJC4_NOCGL</name>
<sequence length="337" mass="35226">MTTAEFRLPDLGEGLTSAELVSWHVDVGEHVSIDQVIADVETAKAQVELPSPYAGVVTELLAEPGEAVPVGAPIIRIESADPAGASVSAPPVLVGYGPQTAQASRRRKRVPPAPAQHREMARAMTGSARAPQATVFVTIDVTASMELLDTLRASADFENCSVTPLTLAAKSLVTAIASHPSINATWDGAAERSVVHPQVNLGIAVASDRGLLVPNIKGAGNLTLREIARRITELTSTARAGRTDVEHLTGGTVTITNVGVFGVDGGVALLNPGEAAILCLGSVNERPWVRDGQIAIRHVATLSLTFDHRVLDGRQASQFLTLVASMLADPAVLLAHL</sequence>
<evidence type="ECO:0000256" key="6">
    <source>
        <dbReference type="RuleBase" id="RU003423"/>
    </source>
</evidence>
<dbReference type="InterPro" id="IPR023213">
    <property type="entry name" value="CAT-like_dom_sf"/>
</dbReference>
<dbReference type="Pfam" id="PF00198">
    <property type="entry name" value="2-oxoacid_dh"/>
    <property type="match status" value="1"/>
</dbReference>
<accession>A0A652YJC4</accession>
<organism evidence="7">
    <name type="scientific">Nocardia globerula</name>
    <dbReference type="NCBI Taxonomy" id="1818"/>
    <lineage>
        <taxon>Bacteria</taxon>
        <taxon>Bacillati</taxon>
        <taxon>Actinomycetota</taxon>
        <taxon>Actinomycetes</taxon>
        <taxon>Mycobacteriales</taxon>
        <taxon>Nocardiaceae</taxon>
        <taxon>Nocardia</taxon>
    </lineage>
</organism>
<dbReference type="InterPro" id="IPR050743">
    <property type="entry name" value="2-oxoacid_DH_E2_comp"/>
</dbReference>
<gene>
    <name evidence="7" type="ORF">FNL38_10977</name>
</gene>
<evidence type="ECO:0000256" key="4">
    <source>
        <dbReference type="ARBA" id="ARBA00022823"/>
    </source>
</evidence>
<dbReference type="InterPro" id="IPR001078">
    <property type="entry name" value="2-oxoacid_DH_actylTfrase"/>
</dbReference>
<comment type="cofactor">
    <cofactor evidence="1 6">
        <name>(R)-lipoate</name>
        <dbReference type="ChEBI" id="CHEBI:83088"/>
    </cofactor>
</comment>
<dbReference type="PROSITE" id="PS00189">
    <property type="entry name" value="LIPOYL"/>
    <property type="match status" value="1"/>
</dbReference>
<dbReference type="PANTHER" id="PTHR43178:SF5">
    <property type="entry name" value="LIPOAMIDE ACYLTRANSFERASE COMPONENT OF BRANCHED-CHAIN ALPHA-KETO ACID DEHYDROGENASE COMPLEX, MITOCHONDRIAL"/>
    <property type="match status" value="1"/>
</dbReference>
<dbReference type="Gene3D" id="2.40.50.100">
    <property type="match status" value="1"/>
</dbReference>
<comment type="similarity">
    <text evidence="2 6">Belongs to the 2-oxoacid dehydrogenase family.</text>
</comment>
<proteinExistence type="inferred from homology"/>
<keyword evidence="4 6" id="KW-0450">Lipoyl</keyword>
<dbReference type="GO" id="GO:0031405">
    <property type="term" value="F:lipoic acid binding"/>
    <property type="evidence" value="ECO:0007669"/>
    <property type="project" value="TreeGrafter"/>
</dbReference>
<dbReference type="InterPro" id="IPR003016">
    <property type="entry name" value="2-oxoA_DH_lipoyl-BS"/>
</dbReference>
<dbReference type="CDD" id="cd06849">
    <property type="entry name" value="lipoyl_domain"/>
    <property type="match status" value="1"/>
</dbReference>
<dbReference type="GO" id="GO:0005737">
    <property type="term" value="C:cytoplasm"/>
    <property type="evidence" value="ECO:0007669"/>
    <property type="project" value="TreeGrafter"/>
</dbReference>
<dbReference type="InterPro" id="IPR000089">
    <property type="entry name" value="Biotin_lipoyl"/>
</dbReference>
<dbReference type="Pfam" id="PF00364">
    <property type="entry name" value="Biotin_lipoyl"/>
    <property type="match status" value="1"/>
</dbReference>
<evidence type="ECO:0000313" key="7">
    <source>
        <dbReference type="EMBL" id="TYQ01064.1"/>
    </source>
</evidence>
<comment type="caution">
    <text evidence="7">The sequence shown here is derived from an EMBL/GenBank/DDBJ whole genome shotgun (WGS) entry which is preliminary data.</text>
</comment>
<keyword evidence="7" id="KW-0670">Pyruvate</keyword>
<evidence type="ECO:0000256" key="2">
    <source>
        <dbReference type="ARBA" id="ARBA00007317"/>
    </source>
</evidence>
<dbReference type="SUPFAM" id="SSF52777">
    <property type="entry name" value="CoA-dependent acyltransferases"/>
    <property type="match status" value="1"/>
</dbReference>
<evidence type="ECO:0000256" key="3">
    <source>
        <dbReference type="ARBA" id="ARBA00022679"/>
    </source>
</evidence>
<dbReference type="EMBL" id="VNIQ01000009">
    <property type="protein sequence ID" value="TYQ01064.1"/>
    <property type="molecule type" value="Genomic_DNA"/>
</dbReference>
<protein>
    <recommendedName>
        <fullName evidence="6">Dihydrolipoamide acetyltransferase component of pyruvate dehydrogenase complex</fullName>
        <ecNumber evidence="6">2.3.1.-</ecNumber>
    </recommendedName>
</protein>